<gene>
    <name evidence="2" type="ORF">SUBVAR_04939</name>
</gene>
<dbReference type="HOGENOM" id="CLU_1057377_0_0_9"/>
<organism evidence="2 3">
    <name type="scientific">Subdoligranulum variabile DSM 15176</name>
    <dbReference type="NCBI Taxonomy" id="411471"/>
    <lineage>
        <taxon>Bacteria</taxon>
        <taxon>Bacillati</taxon>
        <taxon>Bacillota</taxon>
        <taxon>Clostridia</taxon>
        <taxon>Eubacteriales</taxon>
        <taxon>Oscillospiraceae</taxon>
        <taxon>Subdoligranulum</taxon>
    </lineage>
</organism>
<comment type="caution">
    <text evidence="2">The sequence shown here is derived from an EMBL/GenBank/DDBJ whole genome shotgun (WGS) entry which is preliminary data.</text>
</comment>
<evidence type="ECO:0000313" key="3">
    <source>
        <dbReference type="Proteomes" id="UP000003438"/>
    </source>
</evidence>
<evidence type="ECO:0000313" key="2">
    <source>
        <dbReference type="EMBL" id="EFB76569.1"/>
    </source>
</evidence>
<proteinExistence type="predicted"/>
<dbReference type="AlphaFoldDB" id="D1PKR1"/>
<dbReference type="STRING" id="411471.SUBVAR_04939"/>
<evidence type="ECO:0000256" key="1">
    <source>
        <dbReference type="SAM" id="MobiDB-lite"/>
    </source>
</evidence>
<dbReference type="Proteomes" id="UP000003438">
    <property type="component" value="Unassembled WGS sequence"/>
</dbReference>
<protein>
    <submittedName>
        <fullName evidence="2">Uncharacterized protein</fullName>
    </submittedName>
</protein>
<accession>D1PKR1</accession>
<reference evidence="2" key="1">
    <citation type="submission" date="2009-12" db="EMBL/GenBank/DDBJ databases">
        <authorList>
            <person name="Weinstock G."/>
            <person name="Sodergren E."/>
            <person name="Clifton S."/>
            <person name="Fulton L."/>
            <person name="Fulton B."/>
            <person name="Courtney L."/>
            <person name="Fronick C."/>
            <person name="Harrison M."/>
            <person name="Strong C."/>
            <person name="Farmer C."/>
            <person name="Delahaunty K."/>
            <person name="Markovic C."/>
            <person name="Hall O."/>
            <person name="Minx P."/>
            <person name="Tomlinson C."/>
            <person name="Mitreva M."/>
            <person name="Nelson J."/>
            <person name="Hou S."/>
            <person name="Wollam A."/>
            <person name="Pepin K.H."/>
            <person name="Johnson M."/>
            <person name="Bhonagiri V."/>
            <person name="Nash W.E."/>
            <person name="Warren W."/>
            <person name="Chinwalla A."/>
            <person name="Mardis E.R."/>
            <person name="Wilson R.K."/>
        </authorList>
    </citation>
    <scope>NUCLEOTIDE SEQUENCE [LARGE SCALE GENOMIC DNA]</scope>
    <source>
        <strain evidence="2">DSM 15176</strain>
    </source>
</reference>
<dbReference type="EMBL" id="ACBY02000020">
    <property type="protein sequence ID" value="EFB76569.1"/>
    <property type="molecule type" value="Genomic_DNA"/>
</dbReference>
<keyword evidence="3" id="KW-1185">Reference proteome</keyword>
<feature type="region of interest" description="Disordered" evidence="1">
    <location>
        <begin position="1"/>
        <end position="23"/>
    </location>
</feature>
<name>D1PKR1_9FIRM</name>
<sequence length="263" mass="28571">MLADQNAKSESDGNKISAAQGKTPAQALERAEQSLYGEVYYGLLDLVAFPSDTDLATAREIGALLYDNAQPAPELSVFILNTVPKSWAEEGSTLYLNMKASEKIYKVHCGLQQLFSQKNVCAVPGYRPGGGYDFLLLAENEPAIRYTGVEEAQLAAVLCGQTSVLNGTFAFGKAACEAKAYIIADGNEIQLHLRDVTLTALDSSVEPSSLKSLLQQELQTGFADLQRQMQQAGADPFHFRFWQACLYGPESAFQSSVLKVLID</sequence>